<keyword evidence="3" id="KW-1185">Reference proteome</keyword>
<reference evidence="2 3" key="1">
    <citation type="submission" date="2020-12" db="EMBL/GenBank/DDBJ databases">
        <title>Geomonas sp. Red421, isolated from paddy soil.</title>
        <authorList>
            <person name="Xu Z."/>
            <person name="Zhang Z."/>
            <person name="Masuda Y."/>
            <person name="Itoh H."/>
            <person name="Senoo K."/>
        </authorList>
    </citation>
    <scope>NUCLEOTIDE SEQUENCE [LARGE SCALE GENOMIC DNA]</scope>
    <source>
        <strain evidence="2 3">Red421</strain>
    </source>
</reference>
<keyword evidence="1" id="KW-0732">Signal</keyword>
<protein>
    <submittedName>
        <fullName evidence="2">Uncharacterized protein</fullName>
    </submittedName>
</protein>
<dbReference type="EMBL" id="JAEMHL010000014">
    <property type="protein sequence ID" value="MBJ6752394.1"/>
    <property type="molecule type" value="Genomic_DNA"/>
</dbReference>
<proteinExistence type="predicted"/>
<dbReference type="Proteomes" id="UP000614714">
    <property type="component" value="Unassembled WGS sequence"/>
</dbReference>
<accession>A0ABS0YJ86</accession>
<dbReference type="RefSeq" id="WP_199390802.1">
    <property type="nucleotide sequence ID" value="NZ_JAEMHL010000014.1"/>
</dbReference>
<gene>
    <name evidence="2" type="ORF">JFN91_19435</name>
</gene>
<name>A0ABS0YJ86_9BACT</name>
<organism evidence="2 3">
    <name type="scientific">Geomonas anaerohicana</name>
    <dbReference type="NCBI Taxonomy" id="2798583"/>
    <lineage>
        <taxon>Bacteria</taxon>
        <taxon>Pseudomonadati</taxon>
        <taxon>Thermodesulfobacteriota</taxon>
        <taxon>Desulfuromonadia</taxon>
        <taxon>Geobacterales</taxon>
        <taxon>Geobacteraceae</taxon>
        <taxon>Geomonas</taxon>
    </lineage>
</organism>
<evidence type="ECO:0000313" key="2">
    <source>
        <dbReference type="EMBL" id="MBJ6752394.1"/>
    </source>
</evidence>
<feature type="signal peptide" evidence="1">
    <location>
        <begin position="1"/>
        <end position="22"/>
    </location>
</feature>
<sequence length="131" mass="14357">MANRIKFILVALCLLFPVSAFADSLNIKGGRYAGGPVIILKLTEKQRHLIDKKYKPYDKMKLTKGQRAQIAAKAKMKEPPTKLVMVRAADTQGDCTCGLANIGLLLKGGVVEIPVPYLATDKEAKEMEIVD</sequence>
<evidence type="ECO:0000313" key="3">
    <source>
        <dbReference type="Proteomes" id="UP000614714"/>
    </source>
</evidence>
<comment type="caution">
    <text evidence="2">The sequence shown here is derived from an EMBL/GenBank/DDBJ whole genome shotgun (WGS) entry which is preliminary data.</text>
</comment>
<feature type="chain" id="PRO_5045796600" evidence="1">
    <location>
        <begin position="23"/>
        <end position="131"/>
    </location>
</feature>
<evidence type="ECO:0000256" key="1">
    <source>
        <dbReference type="SAM" id="SignalP"/>
    </source>
</evidence>